<accession>A0AA39NAM3</accession>
<proteinExistence type="predicted"/>
<dbReference type="EMBL" id="JAUEPR010000136">
    <property type="protein sequence ID" value="KAK0462112.1"/>
    <property type="molecule type" value="Genomic_DNA"/>
</dbReference>
<organism evidence="1 2">
    <name type="scientific">Armillaria novae-zelandiae</name>
    <dbReference type="NCBI Taxonomy" id="153914"/>
    <lineage>
        <taxon>Eukaryota</taxon>
        <taxon>Fungi</taxon>
        <taxon>Dikarya</taxon>
        <taxon>Basidiomycota</taxon>
        <taxon>Agaricomycotina</taxon>
        <taxon>Agaricomycetes</taxon>
        <taxon>Agaricomycetidae</taxon>
        <taxon>Agaricales</taxon>
        <taxon>Marasmiineae</taxon>
        <taxon>Physalacriaceae</taxon>
        <taxon>Armillaria</taxon>
    </lineage>
</organism>
<name>A0AA39NAM3_9AGAR</name>
<keyword evidence="2" id="KW-1185">Reference proteome</keyword>
<protein>
    <submittedName>
        <fullName evidence="1">Uncharacterized protein</fullName>
    </submittedName>
</protein>
<reference evidence="1" key="1">
    <citation type="submission" date="2023-06" db="EMBL/GenBank/DDBJ databases">
        <authorList>
            <consortium name="Lawrence Berkeley National Laboratory"/>
            <person name="Ahrendt S."/>
            <person name="Sahu N."/>
            <person name="Indic B."/>
            <person name="Wong-Bajracharya J."/>
            <person name="Merenyi Z."/>
            <person name="Ke H.-M."/>
            <person name="Monk M."/>
            <person name="Kocsube S."/>
            <person name="Drula E."/>
            <person name="Lipzen A."/>
            <person name="Balint B."/>
            <person name="Henrissat B."/>
            <person name="Andreopoulos B."/>
            <person name="Martin F.M."/>
            <person name="Harder C.B."/>
            <person name="Rigling D."/>
            <person name="Ford K.L."/>
            <person name="Foster G.D."/>
            <person name="Pangilinan J."/>
            <person name="Papanicolaou A."/>
            <person name="Barry K."/>
            <person name="LaButti K."/>
            <person name="Viragh M."/>
            <person name="Koriabine M."/>
            <person name="Yan M."/>
            <person name="Riley R."/>
            <person name="Champramary S."/>
            <person name="Plett K.L."/>
            <person name="Tsai I.J."/>
            <person name="Slot J."/>
            <person name="Sipos G."/>
            <person name="Plett J."/>
            <person name="Nagy L.G."/>
            <person name="Grigoriev I.V."/>
        </authorList>
    </citation>
    <scope>NUCLEOTIDE SEQUENCE</scope>
    <source>
        <strain evidence="1">ICMP 16352</strain>
    </source>
</reference>
<evidence type="ECO:0000313" key="2">
    <source>
        <dbReference type="Proteomes" id="UP001175227"/>
    </source>
</evidence>
<feature type="non-terminal residue" evidence="1">
    <location>
        <position position="161"/>
    </location>
</feature>
<evidence type="ECO:0000313" key="1">
    <source>
        <dbReference type="EMBL" id="KAK0462112.1"/>
    </source>
</evidence>
<sequence>WVRPEAKLLEEGKYASSVVVSFEKEEDARYMTEERRNVSLYWVSCMVKEFTDKPPVIQCEGCQGFHRKAVCKVAAKCRLCAEDHHENEHRERCSRCRQARAEAAEKGETVLACTHRRCANCKDSEHANHAANDCICPVRIRRLGDHRDPRPTRPGGNVGAA</sequence>
<dbReference type="Proteomes" id="UP001175227">
    <property type="component" value="Unassembled WGS sequence"/>
</dbReference>
<comment type="caution">
    <text evidence="1">The sequence shown here is derived from an EMBL/GenBank/DDBJ whole genome shotgun (WGS) entry which is preliminary data.</text>
</comment>
<feature type="non-terminal residue" evidence="1">
    <location>
        <position position="1"/>
    </location>
</feature>
<dbReference type="AlphaFoldDB" id="A0AA39NAM3"/>
<gene>
    <name evidence="1" type="ORF">IW261DRAFT_1306906</name>
</gene>